<evidence type="ECO:0000256" key="3">
    <source>
        <dbReference type="PROSITE-ProRule" id="PRU00023"/>
    </source>
</evidence>
<dbReference type="Pfam" id="PF00023">
    <property type="entry name" value="Ank"/>
    <property type="match status" value="2"/>
</dbReference>
<dbReference type="PANTHER" id="PTHR24124">
    <property type="entry name" value="ANKYRIN REPEAT FAMILY A"/>
    <property type="match status" value="1"/>
</dbReference>
<dbReference type="Gene3D" id="1.25.40.20">
    <property type="entry name" value="Ankyrin repeat-containing domain"/>
    <property type="match status" value="3"/>
</dbReference>
<dbReference type="InterPro" id="IPR035994">
    <property type="entry name" value="Nucleoside_phosphorylase_sf"/>
</dbReference>
<feature type="domain" description="Nephrocystin 3-like N-terminal" evidence="6">
    <location>
        <begin position="180"/>
        <end position="266"/>
    </location>
</feature>
<keyword evidence="4" id="KW-0175">Coiled coil</keyword>
<feature type="repeat" description="ANK" evidence="3">
    <location>
        <begin position="636"/>
        <end position="668"/>
    </location>
</feature>
<dbReference type="Gene3D" id="3.40.50.1580">
    <property type="entry name" value="Nucleoside phosphorylase domain"/>
    <property type="match status" value="1"/>
</dbReference>
<evidence type="ECO:0000256" key="4">
    <source>
        <dbReference type="SAM" id="Coils"/>
    </source>
</evidence>
<dbReference type="SUPFAM" id="SSF52540">
    <property type="entry name" value="P-loop containing nucleoside triphosphate hydrolases"/>
    <property type="match status" value="1"/>
</dbReference>
<dbReference type="GO" id="GO:0009116">
    <property type="term" value="P:nucleoside metabolic process"/>
    <property type="evidence" value="ECO:0007669"/>
    <property type="project" value="InterPro"/>
</dbReference>
<keyword evidence="2 3" id="KW-0040">ANK repeat</keyword>
<accession>A0A8H7AQU0</accession>
<dbReference type="PROSITE" id="PS50088">
    <property type="entry name" value="ANK_REPEAT"/>
    <property type="match status" value="6"/>
</dbReference>
<dbReference type="OrthoDB" id="5421817at2759"/>
<dbReference type="Pfam" id="PF22939">
    <property type="entry name" value="WHD_GPIID"/>
    <property type="match status" value="1"/>
</dbReference>
<protein>
    <recommendedName>
        <fullName evidence="9">NACHT domain-containing protein</fullName>
    </recommendedName>
</protein>
<feature type="repeat" description="ANK" evidence="3">
    <location>
        <begin position="703"/>
        <end position="735"/>
    </location>
</feature>
<evidence type="ECO:0000256" key="2">
    <source>
        <dbReference type="ARBA" id="ARBA00023043"/>
    </source>
</evidence>
<evidence type="ECO:0000259" key="6">
    <source>
        <dbReference type="Pfam" id="PF24883"/>
    </source>
</evidence>
<feature type="repeat" description="ANK" evidence="3">
    <location>
        <begin position="603"/>
        <end position="635"/>
    </location>
</feature>
<feature type="domain" description="Nephrocystin 3-like N-terminal" evidence="6">
    <location>
        <begin position="136"/>
        <end position="179"/>
    </location>
</feature>
<evidence type="ECO:0000259" key="5">
    <source>
        <dbReference type="Pfam" id="PF22939"/>
    </source>
</evidence>
<dbReference type="InterPro" id="IPR002110">
    <property type="entry name" value="Ankyrin_rpt"/>
</dbReference>
<dbReference type="SMART" id="SM00248">
    <property type="entry name" value="ANK"/>
    <property type="match status" value="6"/>
</dbReference>
<dbReference type="InterPro" id="IPR027417">
    <property type="entry name" value="P-loop_NTPase"/>
</dbReference>
<dbReference type="SUPFAM" id="SSF53167">
    <property type="entry name" value="Purine and uridine phosphorylases"/>
    <property type="match status" value="1"/>
</dbReference>
<name>A0A8H7AQU0_9EURO</name>
<dbReference type="InterPro" id="IPR054471">
    <property type="entry name" value="GPIID_WHD"/>
</dbReference>
<reference evidence="7" key="1">
    <citation type="submission" date="2020-02" db="EMBL/GenBank/DDBJ databases">
        <authorList>
            <person name="Palmer J.M."/>
        </authorList>
    </citation>
    <scope>NUCLEOTIDE SEQUENCE</scope>
    <source>
        <strain evidence="7">EPUS1.4</strain>
        <tissue evidence="7">Thallus</tissue>
    </source>
</reference>
<dbReference type="PROSITE" id="PS50297">
    <property type="entry name" value="ANK_REP_REGION"/>
    <property type="match status" value="6"/>
</dbReference>
<evidence type="ECO:0000313" key="8">
    <source>
        <dbReference type="Proteomes" id="UP000606974"/>
    </source>
</evidence>
<dbReference type="Proteomes" id="UP000606974">
    <property type="component" value="Unassembled WGS sequence"/>
</dbReference>
<dbReference type="Pfam" id="PF12796">
    <property type="entry name" value="Ank_2"/>
    <property type="match status" value="2"/>
</dbReference>
<dbReference type="InterPro" id="IPR036770">
    <property type="entry name" value="Ankyrin_rpt-contain_sf"/>
</dbReference>
<sequence>MKDASARDRLAAEKDVLCFEMEAAGLMNHFPCLVIRGICDYSDSHKNKEWQGYAAMAAAAYAKDLLYQITPNKIEAEKPIAQSLDEVQRNVKEVQTRVEEVLQKQRSQEDDDILRWLTPIQYYSQQHDFISQRQPGTGRWLLGSEKFKTWQNAAKHTLYCHGIPGAGKTFLTSIVIDDLLLKQLAQGNLSLPAAVRNLYHAHEVRKTRPLREDLLRVLHSVIALSSKTFILLDAVDELPDDCRPKLPAEIFKIQAKANLNIFVTSRPTLDVQKEFQECILHESLEVRARDEDVASYLDSRIPALRVSDPESLRKQIKEAISKAAEGMFLLAQLYFGFLQDKTTVTEIKNALTEFRRNAEGISSEASKLEALTDAYKHTMERINGQLPGLRKLANKVLCWITCAERPLTSSELQHGLAVIIGRSEFDDENLPNVDTIIAVCQGLVTIDKESQIIRLVHYTMQEYFDKRRHLLHDSQMHDPETYVAESCITYLSFDTFQSGPCPSFELFMKRLRRSPLFDYAARHWGNHIIKASPEIQRRVPNFLENEDNVNSSIQVATFPGEFRDDLDLQTYGTGVHPPTYFGLLKITTALLEKGLPPDHRDNLGRTPLSWASQKSYDAVARLLIEKGAAVDSIDTGGRTPLSWASENGHEAVVQLLIEKGATVDSIDTGGRTPLIWASRNGHEAVVQLLIEKGATVDSIDTEYGQTPLSWASENGYEAVVQLLIEKGAALDLIDTTYGQTPLSWASENGYKAVVQLLIEKGATVDLIDTAGQTPLSWASGNGHEAVVQLLIEKGAAVDSIDTEYDQTPLS</sequence>
<dbReference type="EMBL" id="JAACFV010000016">
    <property type="protein sequence ID" value="KAF7511864.1"/>
    <property type="molecule type" value="Genomic_DNA"/>
</dbReference>
<feature type="repeat" description="ANK" evidence="3">
    <location>
        <begin position="737"/>
        <end position="769"/>
    </location>
</feature>
<dbReference type="PANTHER" id="PTHR24124:SF14">
    <property type="entry name" value="CHROMOSOME UNDETERMINED SCAFFOLD_25, WHOLE GENOME SHOTGUN SEQUENCE"/>
    <property type="match status" value="1"/>
</dbReference>
<comment type="caution">
    <text evidence="7">The sequence shown here is derived from an EMBL/GenBank/DDBJ whole genome shotgun (WGS) entry which is preliminary data.</text>
</comment>
<dbReference type="SUPFAM" id="SSF48403">
    <property type="entry name" value="Ankyrin repeat"/>
    <property type="match status" value="1"/>
</dbReference>
<gene>
    <name evidence="7" type="ORF">GJ744_003097</name>
</gene>
<keyword evidence="8" id="KW-1185">Reference proteome</keyword>
<feature type="repeat" description="ANK" evidence="3">
    <location>
        <begin position="770"/>
        <end position="802"/>
    </location>
</feature>
<dbReference type="AlphaFoldDB" id="A0A8H7AQU0"/>
<dbReference type="Gene3D" id="3.40.50.300">
    <property type="entry name" value="P-loop containing nucleotide triphosphate hydrolases"/>
    <property type="match status" value="1"/>
</dbReference>
<evidence type="ECO:0000313" key="7">
    <source>
        <dbReference type="EMBL" id="KAF7511864.1"/>
    </source>
</evidence>
<dbReference type="InterPro" id="IPR056884">
    <property type="entry name" value="NPHP3-like_N"/>
</dbReference>
<organism evidence="7 8">
    <name type="scientific">Endocarpon pusillum</name>
    <dbReference type="NCBI Taxonomy" id="364733"/>
    <lineage>
        <taxon>Eukaryota</taxon>
        <taxon>Fungi</taxon>
        <taxon>Dikarya</taxon>
        <taxon>Ascomycota</taxon>
        <taxon>Pezizomycotina</taxon>
        <taxon>Eurotiomycetes</taxon>
        <taxon>Chaetothyriomycetidae</taxon>
        <taxon>Verrucariales</taxon>
        <taxon>Verrucariaceae</taxon>
        <taxon>Endocarpon</taxon>
    </lineage>
</organism>
<feature type="repeat" description="ANK" evidence="3">
    <location>
        <begin position="669"/>
        <end position="701"/>
    </location>
</feature>
<evidence type="ECO:0008006" key="9">
    <source>
        <dbReference type="Google" id="ProtNLM"/>
    </source>
</evidence>
<proteinExistence type="predicted"/>
<feature type="domain" description="GPI inositol-deacylase winged helix" evidence="5">
    <location>
        <begin position="389"/>
        <end position="464"/>
    </location>
</feature>
<dbReference type="GO" id="GO:0010468">
    <property type="term" value="P:regulation of gene expression"/>
    <property type="evidence" value="ECO:0007669"/>
    <property type="project" value="TreeGrafter"/>
</dbReference>
<dbReference type="GO" id="GO:0003824">
    <property type="term" value="F:catalytic activity"/>
    <property type="evidence" value="ECO:0007669"/>
    <property type="project" value="InterPro"/>
</dbReference>
<dbReference type="GO" id="GO:0005634">
    <property type="term" value="C:nucleus"/>
    <property type="evidence" value="ECO:0007669"/>
    <property type="project" value="TreeGrafter"/>
</dbReference>
<feature type="coiled-coil region" evidence="4">
    <location>
        <begin position="84"/>
        <end position="111"/>
    </location>
</feature>
<dbReference type="Pfam" id="PF24883">
    <property type="entry name" value="NPHP3_N"/>
    <property type="match status" value="2"/>
</dbReference>
<evidence type="ECO:0000256" key="1">
    <source>
        <dbReference type="ARBA" id="ARBA00022737"/>
    </source>
</evidence>
<dbReference type="PRINTS" id="PR01415">
    <property type="entry name" value="ANKYRIN"/>
</dbReference>
<keyword evidence="1" id="KW-0677">Repeat</keyword>